<evidence type="ECO:0000313" key="9">
    <source>
        <dbReference type="Proteomes" id="UP000414233"/>
    </source>
</evidence>
<protein>
    <recommendedName>
        <fullName evidence="6">Ribose 1,5-bisphosphate phosphokinase PhnN</fullName>
        <ecNumber evidence="6">2.7.4.23</ecNumber>
    </recommendedName>
    <alternativeName>
        <fullName evidence="6">Ribose 1,5-bisphosphokinase</fullName>
    </alternativeName>
</protein>
<sequence length="187" mass="20010">MNGGRLFYVMGPSGAGKDALLGYARERLGDSPASVLFAHRYITRPESAGGENHIALSLSEFAVRKAHGLFALDWDSHGCRYGVGIEIDTWLDAGCDVVMNGSRAHLSRAVKRYDGRLHLVVIHVDTAVRAARLASRGREAGEALAQRVAHAVEWTPPAGVPLTRIANNGTLAAAGETLVDLLVERST</sequence>
<name>A0A5E4WG25_9BURK</name>
<dbReference type="Proteomes" id="UP000414233">
    <property type="component" value="Unassembled WGS sequence"/>
</dbReference>
<accession>A0A5E4WG25</accession>
<evidence type="ECO:0000313" key="8">
    <source>
        <dbReference type="EMBL" id="VVE22514.1"/>
    </source>
</evidence>
<comment type="catalytic activity">
    <reaction evidence="1 6">
        <text>alpha-D-ribose 1,5-bisphosphate + ATP = 5-phospho-alpha-D-ribose 1-diphosphate + ADP</text>
        <dbReference type="Rhea" id="RHEA:20109"/>
        <dbReference type="ChEBI" id="CHEBI:30616"/>
        <dbReference type="ChEBI" id="CHEBI:58017"/>
        <dbReference type="ChEBI" id="CHEBI:68688"/>
        <dbReference type="ChEBI" id="CHEBI:456216"/>
        <dbReference type="EC" id="2.7.4.23"/>
    </reaction>
</comment>
<dbReference type="OrthoDB" id="341217at2"/>
<comment type="pathway">
    <text evidence="2 6">Metabolic intermediate biosynthesis; 5-phospho-alpha-D-ribose 1-diphosphate biosynthesis; 5-phospho-alpha-D-ribose 1-diphosphate from D-ribose 5-phosphate (route II): step 3/3.</text>
</comment>
<reference evidence="8 9" key="1">
    <citation type="submission" date="2019-08" db="EMBL/GenBank/DDBJ databases">
        <authorList>
            <person name="Peeters C."/>
        </authorList>
    </citation>
    <scope>NUCLEOTIDE SEQUENCE [LARGE SCALE GENOMIC DNA]</scope>
    <source>
        <strain evidence="8 9">LMG 30175</strain>
    </source>
</reference>
<feature type="domain" description="Guanylate kinase/L-type calcium channel beta subunit" evidence="7">
    <location>
        <begin position="3"/>
        <end position="186"/>
    </location>
</feature>
<dbReference type="InterPro" id="IPR008145">
    <property type="entry name" value="GK/Ca_channel_bsu"/>
</dbReference>
<dbReference type="SUPFAM" id="SSF52540">
    <property type="entry name" value="P-loop containing nucleoside triphosphate hydrolases"/>
    <property type="match status" value="1"/>
</dbReference>
<dbReference type="UniPathway" id="UPA00087">
    <property type="reaction ID" value="UER00175"/>
</dbReference>
<dbReference type="EC" id="2.7.4.23" evidence="6"/>
<evidence type="ECO:0000256" key="1">
    <source>
        <dbReference type="ARBA" id="ARBA00000373"/>
    </source>
</evidence>
<dbReference type="EMBL" id="CABPRZ010000012">
    <property type="protein sequence ID" value="VVE22514.1"/>
    <property type="molecule type" value="Genomic_DNA"/>
</dbReference>
<dbReference type="GO" id="GO:0005524">
    <property type="term" value="F:ATP binding"/>
    <property type="evidence" value="ECO:0007669"/>
    <property type="project" value="UniProtKB-KW"/>
</dbReference>
<comment type="similarity">
    <text evidence="6">Belongs to the ribose 1,5-bisphosphokinase family.</text>
</comment>
<dbReference type="InterPro" id="IPR027417">
    <property type="entry name" value="P-loop_NTPase"/>
</dbReference>
<keyword evidence="4 6" id="KW-0547">Nucleotide-binding</keyword>
<evidence type="ECO:0000259" key="7">
    <source>
        <dbReference type="SMART" id="SM00072"/>
    </source>
</evidence>
<dbReference type="HAMAP" id="MF_00836">
    <property type="entry name" value="PhnN"/>
    <property type="match status" value="1"/>
</dbReference>
<evidence type="ECO:0000256" key="3">
    <source>
        <dbReference type="ARBA" id="ARBA00022679"/>
    </source>
</evidence>
<organism evidence="8 9">
    <name type="scientific">Pandoraea terrae</name>
    <dbReference type="NCBI Taxonomy" id="1537710"/>
    <lineage>
        <taxon>Bacteria</taxon>
        <taxon>Pseudomonadati</taxon>
        <taxon>Pseudomonadota</taxon>
        <taxon>Betaproteobacteria</taxon>
        <taxon>Burkholderiales</taxon>
        <taxon>Burkholderiaceae</taxon>
        <taxon>Pandoraea</taxon>
    </lineage>
</organism>
<dbReference type="SMART" id="SM00072">
    <property type="entry name" value="GuKc"/>
    <property type="match status" value="1"/>
</dbReference>
<dbReference type="GO" id="GO:0006015">
    <property type="term" value="P:5-phosphoribose 1-diphosphate biosynthetic process"/>
    <property type="evidence" value="ECO:0007669"/>
    <property type="project" value="UniProtKB-UniRule"/>
</dbReference>
<comment type="function">
    <text evidence="6">Catalyzes the phosphorylation of ribose 1,5-bisphosphate to 5-phospho-D-ribosyl alpha-1-diphosphate (PRPP).</text>
</comment>
<evidence type="ECO:0000256" key="5">
    <source>
        <dbReference type="ARBA" id="ARBA00022840"/>
    </source>
</evidence>
<dbReference type="Gene3D" id="3.40.50.300">
    <property type="entry name" value="P-loop containing nucleotide triphosphate hydrolases"/>
    <property type="match status" value="1"/>
</dbReference>
<proteinExistence type="inferred from homology"/>
<keyword evidence="5 6" id="KW-0067">ATP-binding</keyword>
<dbReference type="GO" id="GO:0033863">
    <property type="term" value="F:ribose 1,5-bisphosphate phosphokinase activity"/>
    <property type="evidence" value="ECO:0007669"/>
    <property type="project" value="UniProtKB-UniRule"/>
</dbReference>
<dbReference type="InterPro" id="IPR012699">
    <property type="entry name" value="PhnN"/>
</dbReference>
<dbReference type="RefSeq" id="WP_150697979.1">
    <property type="nucleotide sequence ID" value="NZ_CABPRZ010000012.1"/>
</dbReference>
<evidence type="ECO:0000256" key="4">
    <source>
        <dbReference type="ARBA" id="ARBA00022741"/>
    </source>
</evidence>
<dbReference type="NCBIfam" id="NF007485">
    <property type="entry name" value="PRK10078.1"/>
    <property type="match status" value="1"/>
</dbReference>
<keyword evidence="9" id="KW-1185">Reference proteome</keyword>
<keyword evidence="3 6" id="KW-0808">Transferase</keyword>
<evidence type="ECO:0000256" key="6">
    <source>
        <dbReference type="HAMAP-Rule" id="MF_00836"/>
    </source>
</evidence>
<evidence type="ECO:0000256" key="2">
    <source>
        <dbReference type="ARBA" id="ARBA00005069"/>
    </source>
</evidence>
<gene>
    <name evidence="6 8" type="primary">phnN</name>
    <name evidence="8" type="ORF">PTE30175_03134</name>
</gene>
<dbReference type="GO" id="GO:0019634">
    <property type="term" value="P:organic phosphonate metabolic process"/>
    <property type="evidence" value="ECO:0007669"/>
    <property type="project" value="UniProtKB-UniRule"/>
</dbReference>
<keyword evidence="8" id="KW-0418">Kinase</keyword>
<dbReference type="NCBIfam" id="TIGR02322">
    <property type="entry name" value="phosphon_PhnN"/>
    <property type="match status" value="1"/>
</dbReference>
<feature type="binding site" evidence="6">
    <location>
        <begin position="11"/>
        <end position="18"/>
    </location>
    <ligand>
        <name>ATP</name>
        <dbReference type="ChEBI" id="CHEBI:30616"/>
    </ligand>
</feature>
<dbReference type="AlphaFoldDB" id="A0A5E4WG25"/>